<evidence type="ECO:0000313" key="3">
    <source>
        <dbReference type="Proteomes" id="UP000729357"/>
    </source>
</evidence>
<dbReference type="PANTHER" id="PTHR36578:SF1">
    <property type="entry name" value="APPLE DOMAIN-CONTAINING PROTEIN"/>
    <property type="match status" value="1"/>
</dbReference>
<protein>
    <submittedName>
        <fullName evidence="2">Uncharacterized protein</fullName>
    </submittedName>
</protein>
<dbReference type="OrthoDB" id="271448at2759"/>
<evidence type="ECO:0000313" key="2">
    <source>
        <dbReference type="EMBL" id="KAG9970587.1"/>
    </source>
</evidence>
<keyword evidence="1" id="KW-0732">Signal</keyword>
<reference evidence="2" key="2">
    <citation type="submission" date="2021-08" db="EMBL/GenBank/DDBJ databases">
        <authorList>
            <person name="Gostincar C."/>
            <person name="Sun X."/>
            <person name="Song Z."/>
            <person name="Gunde-Cimerman N."/>
        </authorList>
    </citation>
    <scope>NUCLEOTIDE SEQUENCE</scope>
    <source>
        <strain evidence="2">EXF-9298</strain>
    </source>
</reference>
<name>A0A9P8FCY6_AURME</name>
<dbReference type="AlphaFoldDB" id="A0A9P8FCY6"/>
<feature type="signal peptide" evidence="1">
    <location>
        <begin position="1"/>
        <end position="19"/>
    </location>
</feature>
<feature type="chain" id="PRO_5040241701" evidence="1">
    <location>
        <begin position="20"/>
        <end position="618"/>
    </location>
</feature>
<sequence length="618" mass="64456">MRFCIALQAVAVNIAVAVAFPQDLNLDMVIAAPDPTYTEAVGVTAQSVSYNPTSIVAQVTSAVSSVSVQVSDVLSGTAVAKRDIAKRTACATQPTGASSYTSAPTDPSAWASYSVFASAASVAPTPSGYTKEFTNLAASNNAYGYLGFATLQSYDVMTCSKKCDAIDGCMSFNLYFERDPSLDPGTGCTNPAPVTMVKCVFWGGPVNQGNAVNTGQFRSSFQVLIAGSNGYTNNTVVAPPGFDTPTFLGNAAINAPYDGQGYNTLAGSTIFTQGTFNASLCADYCNAQTEYNAANRAADGTPPKVCHFFNTFVLYLKSGNTKIPQGQYCTLYTEVWDSSYATNTGQMRGSDQYLVEYSYAYPLTGSHGLANKPGDKQGAIYQAAYDMEYYPSHLTSTFQPFCSSVLGYSAALTTTTTTATVTPTSYTTVTDVITKRDAAASSITPSILTKYPASVVSSACSLIATSPTTTSVVVSTTTFSAPATTSTTVVSSTLVIPTCAGPSTACAPYVACAASSSSNCECLQRLGGSSAACIDPGESAGPSCNTDTDCATGKICFTSCAGQTCQTFQDCVNSSSAKMLFRRGAEARKAVGAEAVKGKSLFKRELVCTTEKFYCDVI</sequence>
<organism evidence="2 3">
    <name type="scientific">Aureobasidium melanogenum</name>
    <name type="common">Aureobasidium pullulans var. melanogenum</name>
    <dbReference type="NCBI Taxonomy" id="46634"/>
    <lineage>
        <taxon>Eukaryota</taxon>
        <taxon>Fungi</taxon>
        <taxon>Dikarya</taxon>
        <taxon>Ascomycota</taxon>
        <taxon>Pezizomycotina</taxon>
        <taxon>Dothideomycetes</taxon>
        <taxon>Dothideomycetidae</taxon>
        <taxon>Dothideales</taxon>
        <taxon>Saccotheciaceae</taxon>
        <taxon>Aureobasidium</taxon>
    </lineage>
</organism>
<accession>A0A9P8FCY6</accession>
<feature type="non-terminal residue" evidence="2">
    <location>
        <position position="618"/>
    </location>
</feature>
<evidence type="ECO:0000256" key="1">
    <source>
        <dbReference type="SAM" id="SignalP"/>
    </source>
</evidence>
<gene>
    <name evidence="2" type="ORF">KCU98_g14391</name>
</gene>
<keyword evidence="3" id="KW-1185">Reference proteome</keyword>
<proteinExistence type="predicted"/>
<dbReference type="EMBL" id="JAHFXS010002842">
    <property type="protein sequence ID" value="KAG9970587.1"/>
    <property type="molecule type" value="Genomic_DNA"/>
</dbReference>
<reference evidence="2" key="1">
    <citation type="journal article" date="2021" name="J Fungi (Basel)">
        <title>Virulence traits and population genomics of the black yeast Aureobasidium melanogenum.</title>
        <authorList>
            <person name="Cernosa A."/>
            <person name="Sun X."/>
            <person name="Gostincar C."/>
            <person name="Fang C."/>
            <person name="Gunde-Cimerman N."/>
            <person name="Song Z."/>
        </authorList>
    </citation>
    <scope>NUCLEOTIDE SEQUENCE</scope>
    <source>
        <strain evidence="2">EXF-9298</strain>
    </source>
</reference>
<comment type="caution">
    <text evidence="2">The sequence shown here is derived from an EMBL/GenBank/DDBJ whole genome shotgun (WGS) entry which is preliminary data.</text>
</comment>
<dbReference type="PANTHER" id="PTHR36578">
    <property type="entry name" value="CHROMOSOME 15, WHOLE GENOME SHOTGUN SEQUENCE"/>
    <property type="match status" value="1"/>
</dbReference>
<dbReference type="Proteomes" id="UP000729357">
    <property type="component" value="Unassembled WGS sequence"/>
</dbReference>